<sequence length="122" mass="14458">MFFSPIGENQWSLAAIVSHFILEERFPPMLEGRDLEKSEVNVDEMNKLAKEYAHSGKSKWEILDEAISWRRKSALKLEHADFNVTFRIGEKPLTLRQFIQGDIEHDDHHMQQIKKFIRKYSK</sequence>
<gene>
    <name evidence="1" type="ORF">JOC77_000346</name>
</gene>
<dbReference type="SUPFAM" id="SSF109854">
    <property type="entry name" value="DinB/YfiT-like putative metalloenzymes"/>
    <property type="match status" value="1"/>
</dbReference>
<keyword evidence="2" id="KW-1185">Reference proteome</keyword>
<dbReference type="Gene3D" id="1.20.120.450">
    <property type="entry name" value="dinb family like domain"/>
    <property type="match status" value="1"/>
</dbReference>
<protein>
    <recommendedName>
        <fullName evidence="3">DinB-like domain-containing protein</fullName>
    </recommendedName>
</protein>
<reference evidence="1 2" key="1">
    <citation type="submission" date="2021-01" db="EMBL/GenBank/DDBJ databases">
        <title>Genomic Encyclopedia of Type Strains, Phase IV (KMG-IV): sequencing the most valuable type-strain genomes for metagenomic binning, comparative biology and taxonomic classification.</title>
        <authorList>
            <person name="Goeker M."/>
        </authorList>
    </citation>
    <scope>NUCLEOTIDE SEQUENCE [LARGE SCALE GENOMIC DNA]</scope>
    <source>
        <strain evidence="1 2">DSM 105482</strain>
    </source>
</reference>
<evidence type="ECO:0008006" key="3">
    <source>
        <dbReference type="Google" id="ProtNLM"/>
    </source>
</evidence>
<dbReference type="RefSeq" id="WP_204537720.1">
    <property type="nucleotide sequence ID" value="NZ_JAFBFI010000001.1"/>
</dbReference>
<accession>A0ABS2QCS9</accession>
<name>A0ABS2QCS9_9BACI</name>
<dbReference type="EMBL" id="JAFBFI010000001">
    <property type="protein sequence ID" value="MBM7690943.1"/>
    <property type="molecule type" value="Genomic_DNA"/>
</dbReference>
<evidence type="ECO:0000313" key="1">
    <source>
        <dbReference type="EMBL" id="MBM7690943.1"/>
    </source>
</evidence>
<dbReference type="InterPro" id="IPR034660">
    <property type="entry name" value="DinB/YfiT-like"/>
</dbReference>
<comment type="caution">
    <text evidence="1">The sequence shown here is derived from an EMBL/GenBank/DDBJ whole genome shotgun (WGS) entry which is preliminary data.</text>
</comment>
<proteinExistence type="predicted"/>
<dbReference type="Proteomes" id="UP000823486">
    <property type="component" value="Unassembled WGS sequence"/>
</dbReference>
<evidence type="ECO:0000313" key="2">
    <source>
        <dbReference type="Proteomes" id="UP000823486"/>
    </source>
</evidence>
<organism evidence="1 2">
    <name type="scientific">Peribacillus deserti</name>
    <dbReference type="NCBI Taxonomy" id="673318"/>
    <lineage>
        <taxon>Bacteria</taxon>
        <taxon>Bacillati</taxon>
        <taxon>Bacillota</taxon>
        <taxon>Bacilli</taxon>
        <taxon>Bacillales</taxon>
        <taxon>Bacillaceae</taxon>
        <taxon>Peribacillus</taxon>
    </lineage>
</organism>